<keyword evidence="2" id="KW-1185">Reference proteome</keyword>
<reference evidence="1 2" key="1">
    <citation type="submission" date="2019-06" db="EMBL/GenBank/DDBJ databases">
        <title>Sequencing the genomes of 1000 actinobacteria strains.</title>
        <authorList>
            <person name="Klenk H.-P."/>
        </authorList>
    </citation>
    <scope>NUCLEOTIDE SEQUENCE [LARGE SCALE GENOMIC DNA]</scope>
    <source>
        <strain evidence="1 2">DSM 102131</strain>
    </source>
</reference>
<accession>A0A561WE68</accession>
<dbReference type="RefSeq" id="WP_154940200.1">
    <property type="nucleotide sequence ID" value="NZ_VIXA01000002.1"/>
</dbReference>
<organism evidence="1 2">
    <name type="scientific">Micromonospora palomenae</name>
    <dbReference type="NCBI Taxonomy" id="1461247"/>
    <lineage>
        <taxon>Bacteria</taxon>
        <taxon>Bacillati</taxon>
        <taxon>Actinomycetota</taxon>
        <taxon>Actinomycetes</taxon>
        <taxon>Micromonosporales</taxon>
        <taxon>Micromonosporaceae</taxon>
        <taxon>Micromonospora</taxon>
    </lineage>
</organism>
<evidence type="ECO:0000313" key="1">
    <source>
        <dbReference type="EMBL" id="TWG22156.1"/>
    </source>
</evidence>
<comment type="caution">
    <text evidence="1">The sequence shown here is derived from an EMBL/GenBank/DDBJ whole genome shotgun (WGS) entry which is preliminary data.</text>
</comment>
<sequence length="106" mass="11739">MPSQPFQPFPTRVWQATDRTGGPLDELLDTLRQQHPGLWVERLDKTQPGDDNNVYFLGLGQTRDIVQVDTGPDGQAPFTVEADDRVDTTEPGEALAAIRARLNPAQ</sequence>
<dbReference type="AlphaFoldDB" id="A0A561WE68"/>
<protein>
    <submittedName>
        <fullName evidence="1">Uncharacterized protein</fullName>
    </submittedName>
</protein>
<dbReference type="Proteomes" id="UP000319927">
    <property type="component" value="Unassembled WGS sequence"/>
</dbReference>
<gene>
    <name evidence="1" type="ORF">FHX75_12676</name>
</gene>
<dbReference type="OrthoDB" id="5195724at2"/>
<dbReference type="EMBL" id="VIXA01000002">
    <property type="protein sequence ID" value="TWG22156.1"/>
    <property type="molecule type" value="Genomic_DNA"/>
</dbReference>
<proteinExistence type="predicted"/>
<name>A0A561WE68_9ACTN</name>
<evidence type="ECO:0000313" key="2">
    <source>
        <dbReference type="Proteomes" id="UP000319927"/>
    </source>
</evidence>